<dbReference type="PANTHER" id="PTHR47331:SF1">
    <property type="entry name" value="GAG-LIKE PROTEIN"/>
    <property type="match status" value="1"/>
</dbReference>
<keyword evidence="2" id="KW-1185">Reference proteome</keyword>
<dbReference type="GO" id="GO:0003676">
    <property type="term" value="F:nucleic acid binding"/>
    <property type="evidence" value="ECO:0007669"/>
    <property type="project" value="InterPro"/>
</dbReference>
<dbReference type="InterPro" id="IPR036397">
    <property type="entry name" value="RNaseH_sf"/>
</dbReference>
<sequence>MADLPPARVTSSNPPFTFTGIDYFGPLFVKVGRSHVKRYGCLFTCLTVRAVHIEVAHTLDTDSFLNALKSQYDFV</sequence>
<proteinExistence type="predicted"/>
<evidence type="ECO:0000313" key="1">
    <source>
        <dbReference type="EMBL" id="KAJ8049156.1"/>
    </source>
</evidence>
<dbReference type="OrthoDB" id="10049357at2759"/>
<dbReference type="EMBL" id="JAIZAY010000001">
    <property type="protein sequence ID" value="KAJ8049156.1"/>
    <property type="molecule type" value="Genomic_DNA"/>
</dbReference>
<organism evidence="1 2">
    <name type="scientific">Holothuria leucospilota</name>
    <name type="common">Black long sea cucumber</name>
    <name type="synonym">Mertensiothuria leucospilota</name>
    <dbReference type="NCBI Taxonomy" id="206669"/>
    <lineage>
        <taxon>Eukaryota</taxon>
        <taxon>Metazoa</taxon>
        <taxon>Echinodermata</taxon>
        <taxon>Eleutherozoa</taxon>
        <taxon>Echinozoa</taxon>
        <taxon>Holothuroidea</taxon>
        <taxon>Aspidochirotacea</taxon>
        <taxon>Aspidochirotida</taxon>
        <taxon>Holothuriidae</taxon>
        <taxon>Holothuria</taxon>
    </lineage>
</organism>
<dbReference type="PANTHER" id="PTHR47331">
    <property type="entry name" value="PHD-TYPE DOMAIN-CONTAINING PROTEIN"/>
    <property type="match status" value="1"/>
</dbReference>
<accession>A0A9Q1HL09</accession>
<dbReference type="AlphaFoldDB" id="A0A9Q1HL09"/>
<reference evidence="1" key="1">
    <citation type="submission" date="2021-10" db="EMBL/GenBank/DDBJ databases">
        <title>Tropical sea cucumber genome reveals ecological adaptation and Cuvierian tubules defense mechanism.</title>
        <authorList>
            <person name="Chen T."/>
        </authorList>
    </citation>
    <scope>NUCLEOTIDE SEQUENCE</scope>
    <source>
        <strain evidence="1">Nanhai2018</strain>
        <tissue evidence="1">Muscle</tissue>
    </source>
</reference>
<evidence type="ECO:0000313" key="2">
    <source>
        <dbReference type="Proteomes" id="UP001152320"/>
    </source>
</evidence>
<comment type="caution">
    <text evidence="1">The sequence shown here is derived from an EMBL/GenBank/DDBJ whole genome shotgun (WGS) entry which is preliminary data.</text>
</comment>
<protein>
    <submittedName>
        <fullName evidence="1">Uncharacterized protein</fullName>
    </submittedName>
</protein>
<name>A0A9Q1HL09_HOLLE</name>
<dbReference type="Gene3D" id="3.30.420.10">
    <property type="entry name" value="Ribonuclease H-like superfamily/Ribonuclease H"/>
    <property type="match status" value="1"/>
</dbReference>
<dbReference type="Proteomes" id="UP001152320">
    <property type="component" value="Chromosome 1"/>
</dbReference>
<gene>
    <name evidence="1" type="ORF">HOLleu_01771</name>
</gene>